<evidence type="ECO:0000313" key="9">
    <source>
        <dbReference type="EMBL" id="WBW70685.1"/>
    </source>
</evidence>
<evidence type="ECO:0000256" key="7">
    <source>
        <dbReference type="SAM" id="SignalP"/>
    </source>
</evidence>
<keyword evidence="10" id="KW-1185">Reference proteome</keyword>
<evidence type="ECO:0000256" key="4">
    <source>
        <dbReference type="ARBA" id="ARBA00022801"/>
    </source>
</evidence>
<feature type="signal peptide" evidence="7">
    <location>
        <begin position="1"/>
        <end position="25"/>
    </location>
</feature>
<dbReference type="PANTHER" id="PTHR42776:SF13">
    <property type="entry name" value="DIPEPTIDYL-PEPTIDASE 5"/>
    <property type="match status" value="1"/>
</dbReference>
<dbReference type="InterPro" id="IPR029058">
    <property type="entry name" value="AB_hydrolase_fold"/>
</dbReference>
<evidence type="ECO:0000256" key="2">
    <source>
        <dbReference type="ARBA" id="ARBA00022670"/>
    </source>
</evidence>
<evidence type="ECO:0000259" key="8">
    <source>
        <dbReference type="Pfam" id="PF00326"/>
    </source>
</evidence>
<evidence type="ECO:0000256" key="1">
    <source>
        <dbReference type="ARBA" id="ARBA00010040"/>
    </source>
</evidence>
<evidence type="ECO:0000313" key="10">
    <source>
        <dbReference type="Proteomes" id="UP001212411"/>
    </source>
</evidence>
<dbReference type="PANTHER" id="PTHR42776">
    <property type="entry name" value="SERINE PEPTIDASE S9 FAMILY MEMBER"/>
    <property type="match status" value="1"/>
</dbReference>
<keyword evidence="3 7" id="KW-0732">Signal</keyword>
<dbReference type="FunFam" id="3.40.50.1820:FF:000028">
    <property type="entry name" value="S9 family peptidase"/>
    <property type="match status" value="1"/>
</dbReference>
<evidence type="ECO:0000256" key="5">
    <source>
        <dbReference type="ARBA" id="ARBA00022825"/>
    </source>
</evidence>
<comment type="similarity">
    <text evidence="1">Belongs to the peptidase S9C family.</text>
</comment>
<evidence type="ECO:0000256" key="3">
    <source>
        <dbReference type="ARBA" id="ARBA00022729"/>
    </source>
</evidence>
<dbReference type="InterPro" id="IPR001375">
    <property type="entry name" value="Peptidase_S9_cat"/>
</dbReference>
<dbReference type="GeneID" id="80875676"/>
<keyword evidence="2" id="KW-0645">Protease</keyword>
<dbReference type="Proteomes" id="UP001212411">
    <property type="component" value="Chromosome 1"/>
</dbReference>
<keyword evidence="4 9" id="KW-0378">Hydrolase</keyword>
<dbReference type="Gene3D" id="3.40.50.1820">
    <property type="entry name" value="alpha/beta hydrolase"/>
    <property type="match status" value="1"/>
</dbReference>
<reference evidence="9 10" key="1">
    <citation type="journal article" date="2023" name="G3 (Bethesda)">
        <title>A high-quality reference genome for the fission yeast Schizosaccharomyces osmophilus.</title>
        <authorList>
            <person name="Jia G.S."/>
            <person name="Zhang W.C."/>
            <person name="Liang Y."/>
            <person name="Liu X.H."/>
            <person name="Rhind N."/>
            <person name="Pidoux A."/>
            <person name="Brysch-Herzberg M."/>
            <person name="Du L.L."/>
        </authorList>
    </citation>
    <scope>NUCLEOTIDE SEQUENCE [LARGE SCALE GENOMIC DNA]</scope>
    <source>
        <strain evidence="9 10">CBS 15793</strain>
    </source>
</reference>
<dbReference type="SUPFAM" id="SSF53474">
    <property type="entry name" value="alpha/beta-Hydrolases"/>
    <property type="match status" value="1"/>
</dbReference>
<name>A0AAF0AU79_9SCHI</name>
<proteinExistence type="inferred from homology"/>
<accession>A0AAF0AU79</accession>
<gene>
    <name evidence="9" type="primary">ppp16</name>
    <name evidence="9" type="ORF">SOMG_02195</name>
</gene>
<dbReference type="Pfam" id="PF00326">
    <property type="entry name" value="Peptidase_S9"/>
    <property type="match status" value="1"/>
</dbReference>
<evidence type="ECO:0000256" key="6">
    <source>
        <dbReference type="ARBA" id="ARBA00032829"/>
    </source>
</evidence>
<sequence>MLFERRLCCLLLMAIVSLTTASLDAKRMLEAPRRSSVTSNFRGDLGVFSESNYSFADHSFSSGIYLINSSAKNHQELLVPGKEAKVPQWVTDRSFLYVKDTSPSRSSIFVYDIDSRSEFGLYDHSAPISELLIVKESSRYRVIFTSTDTSGRDEPSDQSSVHVYDSLFVRHWDHWKTGERNSLYSIILEQDSENVHTLHSTTPTATDLLENTGLECPIEPFGDSTDFDATFNDLVFVAKDPNSNPATQTRTVVYLLNMTTLKLKVLSTAMGACSSPIISEDDSKIGWLEMRTPQYESDQNQIIVYYPKTGYKQHVVRNWDRSPASIQWGTLPSGEKGLYAMADDEGRRTLFFISTKKDQVIPLTKGESVLSVSNSEGSKLWLSKSSFVRPKYFVLYDPAKKVEELLLDANLGLDQSSYEEVWYNGTNGRKIHGWLVRPQNFNASKKYPLAILIHGGPQGSWTNTWSTRWNPAVVANAGFVVFTIDPTGSTGYGQKFTDDIALNWGGRPYNDIVHGVDYATNKIPYVDGSKMVALGASYGGYMINWIQGHPLGRRFRALVCHDGVFNTLNTFYSTDELYFPIHDFGGTPWENRAVYERWNPSNFVNYWATPQLVIHSSKDYRLTESEGISAFNSLQYKNVPSKLLVFEDENHWVLKPENSLRWHNEVLSWITKFVSDD</sequence>
<dbReference type="AlphaFoldDB" id="A0AAF0AU79"/>
<dbReference type="RefSeq" id="XP_056034928.1">
    <property type="nucleotide sequence ID" value="XM_056180987.1"/>
</dbReference>
<feature type="chain" id="PRO_5041985824" description="Dipeptidyl-peptidase V" evidence="7">
    <location>
        <begin position="26"/>
        <end position="677"/>
    </location>
</feature>
<dbReference type="GO" id="GO:0006508">
    <property type="term" value="P:proteolysis"/>
    <property type="evidence" value="ECO:0007669"/>
    <property type="project" value="UniProtKB-KW"/>
</dbReference>
<dbReference type="EMBL" id="CP115611">
    <property type="protein sequence ID" value="WBW70685.1"/>
    <property type="molecule type" value="Genomic_DNA"/>
</dbReference>
<organism evidence="9 10">
    <name type="scientific">Schizosaccharomyces osmophilus</name>
    <dbReference type="NCBI Taxonomy" id="2545709"/>
    <lineage>
        <taxon>Eukaryota</taxon>
        <taxon>Fungi</taxon>
        <taxon>Dikarya</taxon>
        <taxon>Ascomycota</taxon>
        <taxon>Taphrinomycotina</taxon>
        <taxon>Schizosaccharomycetes</taxon>
        <taxon>Schizosaccharomycetales</taxon>
        <taxon>Schizosaccharomycetaceae</taxon>
        <taxon>Schizosaccharomyces</taxon>
    </lineage>
</organism>
<feature type="domain" description="Peptidase S9 prolyl oligopeptidase catalytic" evidence="8">
    <location>
        <begin position="465"/>
        <end position="673"/>
    </location>
</feature>
<dbReference type="KEGG" id="som:SOMG_02195"/>
<keyword evidence="5" id="KW-0720">Serine protease</keyword>
<dbReference type="SUPFAM" id="SSF69304">
    <property type="entry name" value="Tricorn protease N-terminal domain"/>
    <property type="match status" value="1"/>
</dbReference>
<protein>
    <recommendedName>
        <fullName evidence="6">Dipeptidyl-peptidase V</fullName>
    </recommendedName>
</protein>
<dbReference type="GO" id="GO:0004252">
    <property type="term" value="F:serine-type endopeptidase activity"/>
    <property type="evidence" value="ECO:0007669"/>
    <property type="project" value="TreeGrafter"/>
</dbReference>